<dbReference type="Pfam" id="PF09413">
    <property type="entry name" value="DUF2007"/>
    <property type="match status" value="1"/>
</dbReference>
<feature type="domain" description="DUF2007" evidence="2">
    <location>
        <begin position="12"/>
        <end position="69"/>
    </location>
</feature>
<accession>A0A552UXV3</accession>
<evidence type="ECO:0000313" key="4">
    <source>
        <dbReference type="Proteomes" id="UP000320643"/>
    </source>
</evidence>
<comment type="caution">
    <text evidence="3">The sequence shown here is derived from an EMBL/GenBank/DDBJ whole genome shotgun (WGS) entry which is preliminary data.</text>
</comment>
<sequence length="222" mass="25162">MSDNLTTFKKFTDGVAAKELEQLLIDNNIQCLLVDNSSRLGSAFSGDLEKEYEIQIQQEDFERAQHLLEVRAASLIDEVPEDYYLLTFTDDELQDLIVKRDEWGEFDYMLAKHLLEQRGKAVDENHIQKLQQERLAELAKPEKNHTGLIIAGYVCALLGGLFGITTGYVLMTSQKTLPDGTRVPTYTKDDRAHGRFILILGVIVLVVLVLIKFSNSLMRSLL</sequence>
<proteinExistence type="predicted"/>
<keyword evidence="1" id="KW-0812">Transmembrane</keyword>
<feature type="transmembrane region" description="Helical" evidence="1">
    <location>
        <begin position="148"/>
        <end position="172"/>
    </location>
</feature>
<feature type="transmembrane region" description="Helical" evidence="1">
    <location>
        <begin position="192"/>
        <end position="211"/>
    </location>
</feature>
<dbReference type="OrthoDB" id="9814194at2"/>
<evidence type="ECO:0000259" key="2">
    <source>
        <dbReference type="Pfam" id="PF09413"/>
    </source>
</evidence>
<dbReference type="InterPro" id="IPR018551">
    <property type="entry name" value="DUF2007"/>
</dbReference>
<gene>
    <name evidence="3" type="ORF">FMM05_15205</name>
</gene>
<dbReference type="RefSeq" id="WP_143374253.1">
    <property type="nucleotide sequence ID" value="NZ_VJVZ01000010.1"/>
</dbReference>
<evidence type="ECO:0000256" key="1">
    <source>
        <dbReference type="SAM" id="Phobius"/>
    </source>
</evidence>
<evidence type="ECO:0000313" key="3">
    <source>
        <dbReference type="EMBL" id="TRW23039.1"/>
    </source>
</evidence>
<name>A0A552UXV3_9FLAO</name>
<keyword evidence="1" id="KW-0472">Membrane</keyword>
<dbReference type="AlphaFoldDB" id="A0A552UXV3"/>
<dbReference type="EMBL" id="VJVZ01000010">
    <property type="protein sequence ID" value="TRW23039.1"/>
    <property type="molecule type" value="Genomic_DNA"/>
</dbReference>
<protein>
    <recommendedName>
        <fullName evidence="2">DUF2007 domain-containing protein</fullName>
    </recommendedName>
</protein>
<keyword evidence="4" id="KW-1185">Reference proteome</keyword>
<keyword evidence="1" id="KW-1133">Transmembrane helix</keyword>
<organism evidence="3 4">
    <name type="scientific">Flavobacterium zepuense</name>
    <dbReference type="NCBI Taxonomy" id="2593302"/>
    <lineage>
        <taxon>Bacteria</taxon>
        <taxon>Pseudomonadati</taxon>
        <taxon>Bacteroidota</taxon>
        <taxon>Flavobacteriia</taxon>
        <taxon>Flavobacteriales</taxon>
        <taxon>Flavobacteriaceae</taxon>
        <taxon>Flavobacterium</taxon>
    </lineage>
</organism>
<reference evidence="3 4" key="1">
    <citation type="submission" date="2019-07" db="EMBL/GenBank/DDBJ databases">
        <title>Flavobacterium sp. nov., isolated from glacier ice.</title>
        <authorList>
            <person name="Liu Q."/>
            <person name="Xin Y.-H."/>
        </authorList>
    </citation>
    <scope>NUCLEOTIDE SEQUENCE [LARGE SCALE GENOMIC DNA]</scope>
    <source>
        <strain evidence="3 4">ZT4R6</strain>
    </source>
</reference>
<dbReference type="Proteomes" id="UP000320643">
    <property type="component" value="Unassembled WGS sequence"/>
</dbReference>